<dbReference type="SUPFAM" id="SSF103473">
    <property type="entry name" value="MFS general substrate transporter"/>
    <property type="match status" value="1"/>
</dbReference>
<dbReference type="Pfam" id="PF07690">
    <property type="entry name" value="MFS_1"/>
    <property type="match status" value="1"/>
</dbReference>
<feature type="transmembrane region" description="Helical" evidence="7">
    <location>
        <begin position="88"/>
        <end position="106"/>
    </location>
</feature>
<evidence type="ECO:0000313" key="8">
    <source>
        <dbReference type="EMBL" id="KPZ05527.1"/>
    </source>
</evidence>
<proteinExistence type="predicted"/>
<dbReference type="AlphaFoldDB" id="A0AA40P6Z7"/>
<reference evidence="8 9" key="1">
    <citation type="submission" date="2015-09" db="EMBL/GenBank/DDBJ databases">
        <title>Genome announcement of multiple Pseudomonas syringae strains.</title>
        <authorList>
            <person name="Thakur S."/>
            <person name="Wang P.W."/>
            <person name="Gong Y."/>
            <person name="Weir B.S."/>
            <person name="Guttman D.S."/>
        </authorList>
    </citation>
    <scope>NUCLEOTIDE SEQUENCE [LARGE SCALE GENOMIC DNA]</scope>
    <source>
        <strain evidence="8 9">ICMP9151</strain>
    </source>
</reference>
<evidence type="ECO:0000256" key="3">
    <source>
        <dbReference type="ARBA" id="ARBA00022475"/>
    </source>
</evidence>
<dbReference type="InterPro" id="IPR050171">
    <property type="entry name" value="MFS_Transporters"/>
</dbReference>
<evidence type="ECO:0000256" key="2">
    <source>
        <dbReference type="ARBA" id="ARBA00022448"/>
    </source>
</evidence>
<dbReference type="GO" id="GO:0005886">
    <property type="term" value="C:plasma membrane"/>
    <property type="evidence" value="ECO:0007669"/>
    <property type="project" value="UniProtKB-SubCell"/>
</dbReference>
<comment type="caution">
    <text evidence="8">The sequence shown here is derived from an EMBL/GenBank/DDBJ whole genome shotgun (WGS) entry which is preliminary data.</text>
</comment>
<name>A0AA40P6Z7_9PSED</name>
<feature type="transmembrane region" description="Helical" evidence="7">
    <location>
        <begin position="259"/>
        <end position="276"/>
    </location>
</feature>
<evidence type="ECO:0000256" key="1">
    <source>
        <dbReference type="ARBA" id="ARBA00004651"/>
    </source>
</evidence>
<dbReference type="GO" id="GO:0022857">
    <property type="term" value="F:transmembrane transporter activity"/>
    <property type="evidence" value="ECO:0007669"/>
    <property type="project" value="InterPro"/>
</dbReference>
<organism evidence="8 9">
    <name type="scientific">Pseudomonas tremae</name>
    <dbReference type="NCBI Taxonomy" id="200454"/>
    <lineage>
        <taxon>Bacteria</taxon>
        <taxon>Pseudomonadati</taxon>
        <taxon>Pseudomonadota</taxon>
        <taxon>Gammaproteobacteria</taxon>
        <taxon>Pseudomonadales</taxon>
        <taxon>Pseudomonadaceae</taxon>
        <taxon>Pseudomonas</taxon>
    </lineage>
</organism>
<dbReference type="InterPro" id="IPR011701">
    <property type="entry name" value="MFS"/>
</dbReference>
<feature type="transmembrane region" description="Helical" evidence="7">
    <location>
        <begin position="309"/>
        <end position="333"/>
    </location>
</feature>
<accession>A0AA40P6Z7</accession>
<protein>
    <submittedName>
        <fullName evidence="8">Mutlidrug resistance protein</fullName>
    </submittedName>
</protein>
<evidence type="ECO:0000313" key="9">
    <source>
        <dbReference type="Proteomes" id="UP000050523"/>
    </source>
</evidence>
<feature type="transmembrane region" description="Helical" evidence="7">
    <location>
        <begin position="112"/>
        <end position="135"/>
    </location>
</feature>
<keyword evidence="4 7" id="KW-0812">Transmembrane</keyword>
<dbReference type="EMBL" id="LJRO01000090">
    <property type="protein sequence ID" value="KPZ05527.1"/>
    <property type="molecule type" value="Genomic_DNA"/>
</dbReference>
<feature type="transmembrane region" description="Helical" evidence="7">
    <location>
        <begin position="220"/>
        <end position="239"/>
    </location>
</feature>
<feature type="transmembrane region" description="Helical" evidence="7">
    <location>
        <begin position="345"/>
        <end position="367"/>
    </location>
</feature>
<dbReference type="Proteomes" id="UP000050523">
    <property type="component" value="Unassembled WGS sequence"/>
</dbReference>
<keyword evidence="5 7" id="KW-1133">Transmembrane helix</keyword>
<keyword evidence="2" id="KW-0813">Transport</keyword>
<feature type="transmembrane region" description="Helical" evidence="7">
    <location>
        <begin position="379"/>
        <end position="397"/>
    </location>
</feature>
<comment type="subcellular location">
    <subcellularLocation>
        <location evidence="1">Cell membrane</location>
        <topology evidence="1">Multi-pass membrane protein</topology>
    </subcellularLocation>
</comment>
<dbReference type="RefSeq" id="WP_054997316.1">
    <property type="nucleotide sequence ID" value="NZ_LJRO01000090.1"/>
</dbReference>
<feature type="transmembrane region" description="Helical" evidence="7">
    <location>
        <begin position="173"/>
        <end position="191"/>
    </location>
</feature>
<evidence type="ECO:0000256" key="7">
    <source>
        <dbReference type="SAM" id="Phobius"/>
    </source>
</evidence>
<gene>
    <name evidence="8" type="ORF">ALO43_04449</name>
</gene>
<dbReference type="InterPro" id="IPR036259">
    <property type="entry name" value="MFS_trans_sf"/>
</dbReference>
<keyword evidence="3" id="KW-1003">Cell membrane</keyword>
<feature type="transmembrane region" description="Helical" evidence="7">
    <location>
        <begin position="21"/>
        <end position="39"/>
    </location>
</feature>
<keyword evidence="6 7" id="KW-0472">Membrane</keyword>
<sequence length="409" mass="42597">MSRSSPHLSAAGAQPQVGARGNLGFLAFTTLCFFAASSAPTPLYHLYQDAWGFSSAVLTLVFAVYAFSLLAALLMGGSLSDYLGRRPVIFGALLLQSASMLLFIFARDVSWLVAARLVQGFATGLAASALGAALLDSDQAKGPMINSISPMLGMAAGALGTALLVQWAPLPLTLAYCFLLTAFVIQAIYLGRVAETVSRQPGVWQSLKPSLHVPQQARPMLWLVLPVDIAAWALGGFFLSLSPSLLVAATGSTSPLNGGLAVAALTLSGALAILVLRLRNPEAGLWVGASFLPVGVAVILLAVNLGMLWLFFVGAVAAGVGFGSSFLGSLRMLMPMAHAHERGGLMSAFLVLSYLAFCVPALIAGYYARTAGLVMTSNVYGAVVIILALLALTSLIVRRAAGRREGARV</sequence>
<evidence type="ECO:0000256" key="6">
    <source>
        <dbReference type="ARBA" id="ARBA00023136"/>
    </source>
</evidence>
<feature type="transmembrane region" description="Helical" evidence="7">
    <location>
        <begin position="283"/>
        <end position="303"/>
    </location>
</feature>
<dbReference type="PANTHER" id="PTHR23517">
    <property type="entry name" value="RESISTANCE PROTEIN MDTM, PUTATIVE-RELATED-RELATED"/>
    <property type="match status" value="1"/>
</dbReference>
<dbReference type="Gene3D" id="1.20.1250.20">
    <property type="entry name" value="MFS general substrate transporter like domains"/>
    <property type="match status" value="1"/>
</dbReference>
<feature type="transmembrane region" description="Helical" evidence="7">
    <location>
        <begin position="51"/>
        <end position="76"/>
    </location>
</feature>
<evidence type="ECO:0000256" key="5">
    <source>
        <dbReference type="ARBA" id="ARBA00022989"/>
    </source>
</evidence>
<evidence type="ECO:0000256" key="4">
    <source>
        <dbReference type="ARBA" id="ARBA00022692"/>
    </source>
</evidence>
<feature type="transmembrane region" description="Helical" evidence="7">
    <location>
        <begin position="147"/>
        <end position="167"/>
    </location>
</feature>